<name>A0ABT4IS37_9GAMM</name>
<evidence type="ECO:0000313" key="1">
    <source>
        <dbReference type="EMBL" id="MCZ0926486.1"/>
    </source>
</evidence>
<reference evidence="1 2" key="1">
    <citation type="submission" date="2022-02" db="EMBL/GenBank/DDBJ databases">
        <title>Study of halophilic communities from a Mexican lake.</title>
        <authorList>
            <person name="Hernandez-Soto L.M."/>
            <person name="Martinez-Abarca F."/>
            <person name="Ramirez-Saad H.C."/>
            <person name="Aguirre-Garrido J.F."/>
        </authorList>
    </citation>
    <scope>NUCLEOTIDE SEQUENCE [LARGE SCALE GENOMIC DNA]</scope>
    <source>
        <strain evidence="1 2">Hjan13</strain>
    </source>
</reference>
<protein>
    <submittedName>
        <fullName evidence="1">Uncharacterized protein</fullName>
    </submittedName>
</protein>
<dbReference type="RefSeq" id="WP_268901317.1">
    <property type="nucleotide sequence ID" value="NZ_JAKNQT010000001.1"/>
</dbReference>
<proteinExistence type="predicted"/>
<comment type="caution">
    <text evidence="1">The sequence shown here is derived from an EMBL/GenBank/DDBJ whole genome shotgun (WGS) entry which is preliminary data.</text>
</comment>
<accession>A0ABT4IS37</accession>
<organism evidence="1 2">
    <name type="scientific">Vreelandella janggokensis</name>
    <dbReference type="NCBI Taxonomy" id="370767"/>
    <lineage>
        <taxon>Bacteria</taxon>
        <taxon>Pseudomonadati</taxon>
        <taxon>Pseudomonadota</taxon>
        <taxon>Gammaproteobacteria</taxon>
        <taxon>Oceanospirillales</taxon>
        <taxon>Halomonadaceae</taxon>
        <taxon>Vreelandella</taxon>
    </lineage>
</organism>
<dbReference type="EMBL" id="JAKNQU010000002">
    <property type="protein sequence ID" value="MCZ0926486.1"/>
    <property type="molecule type" value="Genomic_DNA"/>
</dbReference>
<keyword evidence="2" id="KW-1185">Reference proteome</keyword>
<dbReference type="Proteomes" id="UP001321125">
    <property type="component" value="Unassembled WGS sequence"/>
</dbReference>
<gene>
    <name evidence="1" type="ORF">L0635_05235</name>
</gene>
<evidence type="ECO:0000313" key="2">
    <source>
        <dbReference type="Proteomes" id="UP001321125"/>
    </source>
</evidence>
<sequence length="78" mass="8644">MIEYRVRKIMRYEVTRHSENIERTQGGVETVASNLTDQEADDITGAMYERANAMGMTVKATCSDGSVLTNQQEALEAG</sequence>